<sequence>MDKQAVTLIGLGPMGQAMGAAFLDRGHALTVWNRSPGKADGLVARGAVLADSVEAALRANDLVVLSLTDYDATYGVLGPAQDALAGRVVVNLSSDTPDRAREAAAWIAERGATHLTGGVRVPPSGIGQPGTSTFYSGPREVFERHKETLETLTGADYLGEDPGRAALFYQLQMTVFWTTMLSWLQAVALAGAHGVTAEELVPYVKDTVDIGQFLDFYSARVDRGEHPGDVERLTMGVASIEHVVHTARDSGVDSTLPSAVHDIFRRGVAAGRGADSFTSLLEVLRKPAA</sequence>
<keyword evidence="2" id="KW-0560">Oxidoreductase</keyword>
<evidence type="ECO:0000256" key="2">
    <source>
        <dbReference type="ARBA" id="ARBA00023002"/>
    </source>
</evidence>
<dbReference type="InterPro" id="IPR013328">
    <property type="entry name" value="6PGD_dom2"/>
</dbReference>
<dbReference type="AlphaFoldDB" id="A0A1Q4V4G4"/>
<dbReference type="Gene3D" id="1.10.1040.10">
    <property type="entry name" value="N-(1-d-carboxylethyl)-l-norvaline Dehydrogenase, domain 2"/>
    <property type="match status" value="1"/>
</dbReference>
<evidence type="ECO:0000259" key="3">
    <source>
        <dbReference type="Pfam" id="PF03446"/>
    </source>
</evidence>
<evidence type="ECO:0000259" key="4">
    <source>
        <dbReference type="Pfam" id="PF21761"/>
    </source>
</evidence>
<dbReference type="STRING" id="1048205.AB852_24070"/>
<evidence type="ECO:0000313" key="6">
    <source>
        <dbReference type="Proteomes" id="UP000186455"/>
    </source>
</evidence>
<dbReference type="GO" id="GO:0016491">
    <property type="term" value="F:oxidoreductase activity"/>
    <property type="evidence" value="ECO:0007669"/>
    <property type="project" value="UniProtKB-KW"/>
</dbReference>
<dbReference type="InterPro" id="IPR008927">
    <property type="entry name" value="6-PGluconate_DH-like_C_sf"/>
</dbReference>
<dbReference type="PANTHER" id="PTHR43580">
    <property type="entry name" value="OXIDOREDUCTASE GLYR1-RELATED"/>
    <property type="match status" value="1"/>
</dbReference>
<proteinExistence type="inferred from homology"/>
<feature type="domain" description="6-phosphogluconate dehydrogenase NADP-binding" evidence="3">
    <location>
        <begin position="6"/>
        <end position="153"/>
    </location>
</feature>
<dbReference type="SUPFAM" id="SSF51735">
    <property type="entry name" value="NAD(P)-binding Rossmann-fold domains"/>
    <property type="match status" value="1"/>
</dbReference>
<dbReference type="InterPro" id="IPR006115">
    <property type="entry name" value="6PGDH_NADP-bd"/>
</dbReference>
<gene>
    <name evidence="5" type="ORF">AB852_24070</name>
</gene>
<evidence type="ECO:0000313" key="5">
    <source>
        <dbReference type="EMBL" id="OKH92701.1"/>
    </source>
</evidence>
<dbReference type="SUPFAM" id="SSF48179">
    <property type="entry name" value="6-phosphogluconate dehydrogenase C-terminal domain-like"/>
    <property type="match status" value="1"/>
</dbReference>
<reference evidence="5 6" key="1">
    <citation type="submission" date="2015-06" db="EMBL/GenBank/DDBJ databases">
        <title>Cloning and characterization of the uncialamcin biosynthetic gene cluster.</title>
        <authorList>
            <person name="Yan X."/>
            <person name="Huang T."/>
            <person name="Ge H."/>
            <person name="Shen B."/>
        </authorList>
    </citation>
    <scope>NUCLEOTIDE SEQUENCE [LARGE SCALE GENOMIC DNA]</scope>
    <source>
        <strain evidence="5 6">DCA2648</strain>
    </source>
</reference>
<feature type="domain" description="NADPH-dependent reductive aminase-like C-terminal" evidence="4">
    <location>
        <begin position="161"/>
        <end position="286"/>
    </location>
</feature>
<dbReference type="Pfam" id="PF21761">
    <property type="entry name" value="RedAm-like_C"/>
    <property type="match status" value="1"/>
</dbReference>
<dbReference type="RefSeq" id="WP_073792319.1">
    <property type="nucleotide sequence ID" value="NZ_JBITDR010000016.1"/>
</dbReference>
<dbReference type="InterPro" id="IPR015815">
    <property type="entry name" value="HIBADH-related"/>
</dbReference>
<dbReference type="Pfam" id="PF03446">
    <property type="entry name" value="NAD_binding_2"/>
    <property type="match status" value="1"/>
</dbReference>
<organism evidence="5 6">
    <name type="scientific">Streptomyces uncialis</name>
    <dbReference type="NCBI Taxonomy" id="1048205"/>
    <lineage>
        <taxon>Bacteria</taxon>
        <taxon>Bacillati</taxon>
        <taxon>Actinomycetota</taxon>
        <taxon>Actinomycetes</taxon>
        <taxon>Kitasatosporales</taxon>
        <taxon>Streptomycetaceae</taxon>
        <taxon>Streptomyces</taxon>
    </lineage>
</organism>
<dbReference type="PANTHER" id="PTHR43580:SF2">
    <property type="entry name" value="CYTOKINE-LIKE NUCLEAR FACTOR N-PAC"/>
    <property type="match status" value="1"/>
</dbReference>
<dbReference type="InterPro" id="IPR048666">
    <property type="entry name" value="RedAm-like_C"/>
</dbReference>
<accession>A0A1Q4V4G4</accession>
<dbReference type="GO" id="GO:0050661">
    <property type="term" value="F:NADP binding"/>
    <property type="evidence" value="ECO:0007669"/>
    <property type="project" value="InterPro"/>
</dbReference>
<protein>
    <submittedName>
        <fullName evidence="5">6-phosphogluconate dehydrogenase</fullName>
    </submittedName>
</protein>
<dbReference type="Gene3D" id="3.40.50.720">
    <property type="entry name" value="NAD(P)-binding Rossmann-like Domain"/>
    <property type="match status" value="1"/>
</dbReference>
<comment type="similarity">
    <text evidence="1">Belongs to the HIBADH-related family.</text>
</comment>
<dbReference type="InterPro" id="IPR036291">
    <property type="entry name" value="NAD(P)-bd_dom_sf"/>
</dbReference>
<dbReference type="PIRSF" id="PIRSF000103">
    <property type="entry name" value="HIBADH"/>
    <property type="match status" value="1"/>
</dbReference>
<dbReference type="EMBL" id="LFBV01000006">
    <property type="protein sequence ID" value="OKH92701.1"/>
    <property type="molecule type" value="Genomic_DNA"/>
</dbReference>
<evidence type="ECO:0000256" key="1">
    <source>
        <dbReference type="ARBA" id="ARBA00009080"/>
    </source>
</evidence>
<dbReference type="InterPro" id="IPR051265">
    <property type="entry name" value="HIBADH-related_NP60_sf"/>
</dbReference>
<comment type="caution">
    <text evidence="5">The sequence shown here is derived from an EMBL/GenBank/DDBJ whole genome shotgun (WGS) entry which is preliminary data.</text>
</comment>
<dbReference type="Proteomes" id="UP000186455">
    <property type="component" value="Unassembled WGS sequence"/>
</dbReference>
<name>A0A1Q4V4G4_9ACTN</name>
<keyword evidence="6" id="KW-1185">Reference proteome</keyword>